<keyword evidence="1" id="KW-1133">Transmembrane helix</keyword>
<protein>
    <submittedName>
        <fullName evidence="2">Uncharacterized protein</fullName>
    </submittedName>
</protein>
<keyword evidence="1" id="KW-0472">Membrane</keyword>
<organism evidence="2 3">
    <name type="scientific">Brassica napus</name>
    <name type="common">Rape</name>
    <dbReference type="NCBI Taxonomy" id="3708"/>
    <lineage>
        <taxon>Eukaryota</taxon>
        <taxon>Viridiplantae</taxon>
        <taxon>Streptophyta</taxon>
        <taxon>Embryophyta</taxon>
        <taxon>Tracheophyta</taxon>
        <taxon>Spermatophyta</taxon>
        <taxon>Magnoliopsida</taxon>
        <taxon>eudicotyledons</taxon>
        <taxon>Gunneridae</taxon>
        <taxon>Pentapetalae</taxon>
        <taxon>rosids</taxon>
        <taxon>malvids</taxon>
        <taxon>Brassicales</taxon>
        <taxon>Brassicaceae</taxon>
        <taxon>Brassiceae</taxon>
        <taxon>Brassica</taxon>
    </lineage>
</organism>
<evidence type="ECO:0000313" key="3">
    <source>
        <dbReference type="Proteomes" id="UP000824890"/>
    </source>
</evidence>
<name>A0ABQ8DWI4_BRANA</name>
<evidence type="ECO:0000256" key="1">
    <source>
        <dbReference type="SAM" id="Phobius"/>
    </source>
</evidence>
<dbReference type="EMBL" id="JAGKQM010000003">
    <property type="protein sequence ID" value="KAH0933053.1"/>
    <property type="molecule type" value="Genomic_DNA"/>
</dbReference>
<evidence type="ECO:0000313" key="2">
    <source>
        <dbReference type="EMBL" id="KAH0933053.1"/>
    </source>
</evidence>
<dbReference type="Proteomes" id="UP000824890">
    <property type="component" value="Unassembled WGS sequence"/>
</dbReference>
<keyword evidence="3" id="KW-1185">Reference proteome</keyword>
<feature type="transmembrane region" description="Helical" evidence="1">
    <location>
        <begin position="67"/>
        <end position="89"/>
    </location>
</feature>
<sequence length="102" mass="11077">MVTPVSSPALTPGDRVSTLASGGFFSDELVGLSSGRRWLFQCCLAGSASGVTPFLPVRRLASRRFSLVSIIIGMALPSPIMGWFIFGFIRINKDDMFWIGSF</sequence>
<keyword evidence="1" id="KW-0812">Transmembrane</keyword>
<gene>
    <name evidence="2" type="ORF">HID58_010170</name>
</gene>
<accession>A0ABQ8DWI4</accession>
<comment type="caution">
    <text evidence="2">The sequence shown here is derived from an EMBL/GenBank/DDBJ whole genome shotgun (WGS) entry which is preliminary data.</text>
</comment>
<proteinExistence type="predicted"/>
<reference evidence="2 3" key="1">
    <citation type="submission" date="2021-05" db="EMBL/GenBank/DDBJ databases">
        <title>Genome Assembly of Synthetic Allotetraploid Brassica napus Reveals Homoeologous Exchanges between Subgenomes.</title>
        <authorList>
            <person name="Davis J.T."/>
        </authorList>
    </citation>
    <scope>NUCLEOTIDE SEQUENCE [LARGE SCALE GENOMIC DNA]</scope>
    <source>
        <strain evidence="3">cv. Da-Ae</strain>
        <tissue evidence="2">Seedling</tissue>
    </source>
</reference>